<dbReference type="CDD" id="cd17535">
    <property type="entry name" value="REC_NarL-like"/>
    <property type="match status" value="1"/>
</dbReference>
<dbReference type="Gene3D" id="3.40.50.2300">
    <property type="match status" value="1"/>
</dbReference>
<dbReference type="InterPro" id="IPR039420">
    <property type="entry name" value="WalR-like"/>
</dbReference>
<evidence type="ECO:0000313" key="8">
    <source>
        <dbReference type="Proteomes" id="UP000198409"/>
    </source>
</evidence>
<feature type="domain" description="HTH luxR-type" evidence="4">
    <location>
        <begin position="147"/>
        <end position="212"/>
    </location>
</feature>
<dbReference type="SUPFAM" id="SSF52172">
    <property type="entry name" value="CheY-like"/>
    <property type="match status" value="1"/>
</dbReference>
<accession>A0A238WWM0</accession>
<dbReference type="InterPro" id="IPR000792">
    <property type="entry name" value="Tscrpt_reg_LuxR_C"/>
</dbReference>
<reference evidence="7 9" key="3">
    <citation type="submission" date="2019-02" db="EMBL/GenBank/DDBJ databases">
        <authorList>
            <person name="Zhang G."/>
        </authorList>
    </citation>
    <scope>NUCLEOTIDE SEQUENCE [LARGE SCALE GENOMIC DNA]</scope>
    <source>
        <strain evidence="7 9">CMB17</strain>
    </source>
</reference>
<dbReference type="InterPro" id="IPR058245">
    <property type="entry name" value="NreC/VraR/RcsB-like_REC"/>
</dbReference>
<dbReference type="InterPro" id="IPR016032">
    <property type="entry name" value="Sig_transdc_resp-reg_C-effctor"/>
</dbReference>
<dbReference type="SUPFAM" id="SSF46894">
    <property type="entry name" value="C-terminal effector domain of the bipartite response regulators"/>
    <property type="match status" value="1"/>
</dbReference>
<proteinExistence type="predicted"/>
<dbReference type="InterPro" id="IPR011006">
    <property type="entry name" value="CheY-like_superfamily"/>
</dbReference>
<dbReference type="PROSITE" id="PS50110">
    <property type="entry name" value="RESPONSE_REGULATORY"/>
    <property type="match status" value="1"/>
</dbReference>
<dbReference type="EMBL" id="SIRL01000006">
    <property type="protein sequence ID" value="TBN50083.1"/>
    <property type="molecule type" value="Genomic_DNA"/>
</dbReference>
<keyword evidence="1 3" id="KW-0597">Phosphoprotein</keyword>
<dbReference type="AlphaFoldDB" id="A0A238WWM0"/>
<dbReference type="GO" id="GO:0003677">
    <property type="term" value="F:DNA binding"/>
    <property type="evidence" value="ECO:0007669"/>
    <property type="project" value="UniProtKB-KW"/>
</dbReference>
<keyword evidence="9" id="KW-1185">Reference proteome</keyword>
<dbReference type="PROSITE" id="PS50043">
    <property type="entry name" value="HTH_LUXR_2"/>
    <property type="match status" value="1"/>
</dbReference>
<name>A0A238WWM0_9RHOB</name>
<dbReference type="Proteomes" id="UP000198409">
    <property type="component" value="Unassembled WGS sequence"/>
</dbReference>
<evidence type="ECO:0000256" key="3">
    <source>
        <dbReference type="PROSITE-ProRule" id="PRU00169"/>
    </source>
</evidence>
<dbReference type="EMBL" id="FZNM01000006">
    <property type="protein sequence ID" value="SNR50900.1"/>
    <property type="molecule type" value="Genomic_DNA"/>
</dbReference>
<dbReference type="CDD" id="cd06170">
    <property type="entry name" value="LuxR_C_like"/>
    <property type="match status" value="1"/>
</dbReference>
<dbReference type="Pfam" id="PF00196">
    <property type="entry name" value="GerE"/>
    <property type="match status" value="1"/>
</dbReference>
<evidence type="ECO:0000259" key="5">
    <source>
        <dbReference type="PROSITE" id="PS50110"/>
    </source>
</evidence>
<reference evidence="6" key="1">
    <citation type="submission" date="2017-06" db="EMBL/GenBank/DDBJ databases">
        <authorList>
            <person name="Kim H.J."/>
            <person name="Triplett B.A."/>
        </authorList>
    </citation>
    <scope>NUCLEOTIDE SEQUENCE [LARGE SCALE GENOMIC DNA]</scope>
    <source>
        <strain evidence="6">DSM 26170</strain>
    </source>
</reference>
<evidence type="ECO:0000313" key="7">
    <source>
        <dbReference type="EMBL" id="TBN50083.1"/>
    </source>
</evidence>
<dbReference type="GO" id="GO:0000160">
    <property type="term" value="P:phosphorelay signal transduction system"/>
    <property type="evidence" value="ECO:0007669"/>
    <property type="project" value="InterPro"/>
</dbReference>
<reference evidence="8" key="2">
    <citation type="submission" date="2017-06" db="EMBL/GenBank/DDBJ databases">
        <authorList>
            <person name="Varghese N."/>
            <person name="Submissions S."/>
        </authorList>
    </citation>
    <scope>NUCLEOTIDE SEQUENCE [LARGE SCALE GENOMIC DNA]</scope>
    <source>
        <strain evidence="8">DSM 26170</strain>
    </source>
</reference>
<dbReference type="OrthoDB" id="3679796at2"/>
<dbReference type="SMART" id="SM00448">
    <property type="entry name" value="REC"/>
    <property type="match status" value="1"/>
</dbReference>
<dbReference type="SMART" id="SM00421">
    <property type="entry name" value="HTH_LUXR"/>
    <property type="match status" value="1"/>
</dbReference>
<evidence type="ECO:0000313" key="9">
    <source>
        <dbReference type="Proteomes" id="UP000292859"/>
    </source>
</evidence>
<keyword evidence="2" id="KW-0238">DNA-binding</keyword>
<organism evidence="6 8">
    <name type="scientific">Paracoccus sediminis</name>
    <dbReference type="NCBI Taxonomy" id="1214787"/>
    <lineage>
        <taxon>Bacteria</taxon>
        <taxon>Pseudomonadati</taxon>
        <taxon>Pseudomonadota</taxon>
        <taxon>Alphaproteobacteria</taxon>
        <taxon>Rhodobacterales</taxon>
        <taxon>Paracoccaceae</taxon>
        <taxon>Paracoccus</taxon>
    </lineage>
</organism>
<dbReference type="RefSeq" id="WP_089388184.1">
    <property type="nucleotide sequence ID" value="NZ_FZNM01000006.1"/>
</dbReference>
<dbReference type="InterPro" id="IPR001789">
    <property type="entry name" value="Sig_transdc_resp-reg_receiver"/>
</dbReference>
<dbReference type="PRINTS" id="PR00038">
    <property type="entry name" value="HTHLUXR"/>
</dbReference>
<dbReference type="GO" id="GO:0006355">
    <property type="term" value="P:regulation of DNA-templated transcription"/>
    <property type="evidence" value="ECO:0007669"/>
    <property type="project" value="InterPro"/>
</dbReference>
<dbReference type="Proteomes" id="UP000292859">
    <property type="component" value="Unassembled WGS sequence"/>
</dbReference>
<dbReference type="PANTHER" id="PTHR43214">
    <property type="entry name" value="TWO-COMPONENT RESPONSE REGULATOR"/>
    <property type="match status" value="1"/>
</dbReference>
<dbReference type="Pfam" id="PF00072">
    <property type="entry name" value="Response_reg"/>
    <property type="match status" value="1"/>
</dbReference>
<protein>
    <submittedName>
        <fullName evidence="7">Response regulator transcription factor</fullName>
    </submittedName>
    <submittedName>
        <fullName evidence="6">Two component transcriptional regulator, LuxR family</fullName>
    </submittedName>
</protein>
<feature type="modified residue" description="4-aspartylphosphate" evidence="3">
    <location>
        <position position="57"/>
    </location>
</feature>
<evidence type="ECO:0000313" key="6">
    <source>
        <dbReference type="EMBL" id="SNR50900.1"/>
    </source>
</evidence>
<gene>
    <name evidence="7" type="ORF">EYF88_10700</name>
    <name evidence="6" type="ORF">SAMN06265378_106154</name>
</gene>
<evidence type="ECO:0000256" key="1">
    <source>
        <dbReference type="ARBA" id="ARBA00022553"/>
    </source>
</evidence>
<evidence type="ECO:0000259" key="4">
    <source>
        <dbReference type="PROSITE" id="PS50043"/>
    </source>
</evidence>
<evidence type="ECO:0000256" key="2">
    <source>
        <dbReference type="ARBA" id="ARBA00023125"/>
    </source>
</evidence>
<feature type="domain" description="Response regulatory" evidence="5">
    <location>
        <begin position="6"/>
        <end position="121"/>
    </location>
</feature>
<sequence length="220" mass="23566">MQSKIGVAVVDDHPLYRQGVVHVLQNSGRFEVLGEGASASDAIRLVADKTPDLLFLDLHLPGGGIEAAETILAKPVATRIVVLSVVEDIGCVVRAFRAGVHGYLLKGISASDLIKGSEAAAAGEHCVAPQLMGHLLDQLSGRALTLNEPARIAFAVREEQILALLAKGMSNKEIAYSLNICEKTAKYYLTNIMKKLHAKNRVEVALYAAQKTHGRTDAVH</sequence>